<dbReference type="InterPro" id="IPR013324">
    <property type="entry name" value="RNA_pol_sigma_r3/r4-like"/>
</dbReference>
<comment type="similarity">
    <text evidence="1 6">Belongs to the sigma-70 factor family. ECF subfamily.</text>
</comment>
<dbReference type="InterPro" id="IPR007627">
    <property type="entry name" value="RNA_pol_sigma70_r2"/>
</dbReference>
<evidence type="ECO:0000256" key="4">
    <source>
        <dbReference type="ARBA" id="ARBA00023125"/>
    </source>
</evidence>
<dbReference type="InterPro" id="IPR013325">
    <property type="entry name" value="RNA_pol_sigma_r2"/>
</dbReference>
<evidence type="ECO:0000313" key="8">
    <source>
        <dbReference type="EMBL" id="SEW36194.1"/>
    </source>
</evidence>
<keyword evidence="4 6" id="KW-0238">DNA-binding</keyword>
<name>A0A1I0R6E6_9BACT</name>
<keyword evidence="3 6" id="KW-0731">Sigma factor</keyword>
<dbReference type="SUPFAM" id="SSF88946">
    <property type="entry name" value="Sigma2 domain of RNA polymerase sigma factors"/>
    <property type="match status" value="1"/>
</dbReference>
<dbReference type="Pfam" id="PF04542">
    <property type="entry name" value="Sigma70_r2"/>
    <property type="match status" value="1"/>
</dbReference>
<dbReference type="NCBIfam" id="TIGR02937">
    <property type="entry name" value="sigma70-ECF"/>
    <property type="match status" value="1"/>
</dbReference>
<reference evidence="9" key="1">
    <citation type="submission" date="2016-10" db="EMBL/GenBank/DDBJ databases">
        <authorList>
            <person name="Varghese N."/>
            <person name="Submissions S."/>
        </authorList>
    </citation>
    <scope>NUCLEOTIDE SEQUENCE [LARGE SCALE GENOMIC DNA]</scope>
    <source>
        <strain evidence="9">DSM 3695</strain>
    </source>
</reference>
<keyword evidence="5 6" id="KW-0804">Transcription</keyword>
<dbReference type="InterPro" id="IPR036388">
    <property type="entry name" value="WH-like_DNA-bd_sf"/>
</dbReference>
<dbReference type="PANTHER" id="PTHR43133">
    <property type="entry name" value="RNA POLYMERASE ECF-TYPE SIGMA FACTO"/>
    <property type="match status" value="1"/>
</dbReference>
<evidence type="ECO:0000256" key="6">
    <source>
        <dbReference type="RuleBase" id="RU000716"/>
    </source>
</evidence>
<evidence type="ECO:0000313" key="9">
    <source>
        <dbReference type="Proteomes" id="UP000199310"/>
    </source>
</evidence>
<dbReference type="Proteomes" id="UP000199310">
    <property type="component" value="Unassembled WGS sequence"/>
</dbReference>
<dbReference type="GO" id="GO:0016987">
    <property type="term" value="F:sigma factor activity"/>
    <property type="evidence" value="ECO:0007669"/>
    <property type="project" value="UniProtKB-KW"/>
</dbReference>
<evidence type="ECO:0000256" key="3">
    <source>
        <dbReference type="ARBA" id="ARBA00023082"/>
    </source>
</evidence>
<dbReference type="GO" id="GO:0003677">
    <property type="term" value="F:DNA binding"/>
    <property type="evidence" value="ECO:0007669"/>
    <property type="project" value="UniProtKB-KW"/>
</dbReference>
<dbReference type="InterPro" id="IPR000838">
    <property type="entry name" value="RNA_pol_sigma70_ECF_CS"/>
</dbReference>
<dbReference type="PROSITE" id="PS01063">
    <property type="entry name" value="SIGMA70_ECF"/>
    <property type="match status" value="1"/>
</dbReference>
<dbReference type="InterPro" id="IPR014284">
    <property type="entry name" value="RNA_pol_sigma-70_dom"/>
</dbReference>
<dbReference type="Gene3D" id="1.10.10.10">
    <property type="entry name" value="Winged helix-like DNA-binding domain superfamily/Winged helix DNA-binding domain"/>
    <property type="match status" value="1"/>
</dbReference>
<evidence type="ECO:0000259" key="7">
    <source>
        <dbReference type="Pfam" id="PF04542"/>
    </source>
</evidence>
<proteinExistence type="inferred from homology"/>
<protein>
    <recommendedName>
        <fullName evidence="6">RNA polymerase sigma factor</fullName>
    </recommendedName>
</protein>
<dbReference type="PANTHER" id="PTHR43133:SF8">
    <property type="entry name" value="RNA POLYMERASE SIGMA FACTOR HI_1459-RELATED"/>
    <property type="match status" value="1"/>
</dbReference>
<dbReference type="Gene3D" id="1.10.1740.10">
    <property type="match status" value="1"/>
</dbReference>
<organism evidence="8 9">
    <name type="scientific">Chitinophaga arvensicola</name>
    <dbReference type="NCBI Taxonomy" id="29529"/>
    <lineage>
        <taxon>Bacteria</taxon>
        <taxon>Pseudomonadati</taxon>
        <taxon>Bacteroidota</taxon>
        <taxon>Chitinophagia</taxon>
        <taxon>Chitinophagales</taxon>
        <taxon>Chitinophagaceae</taxon>
        <taxon>Chitinophaga</taxon>
    </lineage>
</organism>
<dbReference type="SUPFAM" id="SSF88659">
    <property type="entry name" value="Sigma3 and sigma4 domains of RNA polymerase sigma factors"/>
    <property type="match status" value="1"/>
</dbReference>
<gene>
    <name evidence="8" type="ORF">SAMN04488122_2359</name>
</gene>
<sequence>MQVEDRHTTVQKSMTSCNPKEWVKLYADDLFKFACSKVADSAQAQDLVQDTFLSGLQAMAQFRGDSSEKTWLMAILKNKIIDYYRKPAKTVFPLDSITSDSDPLSLFFNEKGHWRKEMAPKAWTTDIQDGIRQHEFTRILRACMDKLNGIGKTLFQQKFLEEKKSADICKDLAITPSNYWVIIHRAKLQLRACLEKNWFSN</sequence>
<keyword evidence="9" id="KW-1185">Reference proteome</keyword>
<dbReference type="STRING" id="29529.SAMN04488122_2359"/>
<evidence type="ECO:0000256" key="5">
    <source>
        <dbReference type="ARBA" id="ARBA00023163"/>
    </source>
</evidence>
<dbReference type="InterPro" id="IPR039425">
    <property type="entry name" value="RNA_pol_sigma-70-like"/>
</dbReference>
<feature type="domain" description="RNA polymerase sigma-70 region 2" evidence="7">
    <location>
        <begin position="23"/>
        <end position="86"/>
    </location>
</feature>
<evidence type="ECO:0000256" key="2">
    <source>
        <dbReference type="ARBA" id="ARBA00023015"/>
    </source>
</evidence>
<accession>A0A1I0R6E6</accession>
<dbReference type="GO" id="GO:0006352">
    <property type="term" value="P:DNA-templated transcription initiation"/>
    <property type="evidence" value="ECO:0007669"/>
    <property type="project" value="InterPro"/>
</dbReference>
<dbReference type="EMBL" id="FOJG01000001">
    <property type="protein sequence ID" value="SEW36194.1"/>
    <property type="molecule type" value="Genomic_DNA"/>
</dbReference>
<evidence type="ECO:0000256" key="1">
    <source>
        <dbReference type="ARBA" id="ARBA00010641"/>
    </source>
</evidence>
<keyword evidence="2 6" id="KW-0805">Transcription regulation</keyword>
<dbReference type="AlphaFoldDB" id="A0A1I0R6E6"/>